<dbReference type="Pfam" id="PF01088">
    <property type="entry name" value="Peptidase_C12"/>
    <property type="match status" value="1"/>
</dbReference>
<feature type="domain" description="UCH catalytic" evidence="9">
    <location>
        <begin position="20"/>
        <end position="237"/>
    </location>
</feature>
<gene>
    <name evidence="10" type="ORF">EIN_146050</name>
</gene>
<dbReference type="OMA" id="FICNNAP"/>
<keyword evidence="3 7" id="KW-0645">Protease</keyword>
<evidence type="ECO:0000256" key="2">
    <source>
        <dbReference type="ARBA" id="ARBA00009326"/>
    </source>
</evidence>
<proteinExistence type="inferred from homology"/>
<dbReference type="VEuPathDB" id="AmoebaDB:EIN_146050"/>
<dbReference type="AlphaFoldDB" id="L7FL69"/>
<feature type="active site" description="Nucleophile" evidence="7">
    <location>
        <position position="98"/>
    </location>
</feature>
<accession>L7FL69</accession>
<protein>
    <recommendedName>
        <fullName evidence="8">Ubiquitin carboxyl-terminal hydrolase</fullName>
        <ecNumber evidence="8">3.4.19.12</ecNumber>
    </recommendedName>
</protein>
<keyword evidence="5 7" id="KW-0378">Hydrolase</keyword>
<dbReference type="GO" id="GO:0005737">
    <property type="term" value="C:cytoplasm"/>
    <property type="evidence" value="ECO:0007669"/>
    <property type="project" value="TreeGrafter"/>
</dbReference>
<dbReference type="GO" id="GO:0004843">
    <property type="term" value="F:cysteine-type deubiquitinase activity"/>
    <property type="evidence" value="ECO:0007669"/>
    <property type="project" value="UniProtKB-UniRule"/>
</dbReference>
<evidence type="ECO:0000256" key="5">
    <source>
        <dbReference type="ARBA" id="ARBA00022801"/>
    </source>
</evidence>
<evidence type="ECO:0000256" key="6">
    <source>
        <dbReference type="ARBA" id="ARBA00022807"/>
    </source>
</evidence>
<evidence type="ECO:0000256" key="1">
    <source>
        <dbReference type="ARBA" id="ARBA00000707"/>
    </source>
</evidence>
<dbReference type="InterPro" id="IPR036959">
    <property type="entry name" value="Peptidase_C12_UCH_sf"/>
</dbReference>
<evidence type="ECO:0000256" key="7">
    <source>
        <dbReference type="PROSITE-ProRule" id="PRU01393"/>
    </source>
</evidence>
<evidence type="ECO:0000313" key="11">
    <source>
        <dbReference type="Proteomes" id="UP000014680"/>
    </source>
</evidence>
<dbReference type="PROSITE" id="PS52048">
    <property type="entry name" value="UCH_DOMAIN"/>
    <property type="match status" value="1"/>
</dbReference>
<dbReference type="GO" id="GO:0016579">
    <property type="term" value="P:protein deubiquitination"/>
    <property type="evidence" value="ECO:0007669"/>
    <property type="project" value="TreeGrafter"/>
</dbReference>
<dbReference type="SUPFAM" id="SSF54001">
    <property type="entry name" value="Cysteine proteinases"/>
    <property type="match status" value="1"/>
</dbReference>
<dbReference type="OrthoDB" id="427186at2759"/>
<feature type="active site" description="Proton donor" evidence="7">
    <location>
        <position position="178"/>
    </location>
</feature>
<evidence type="ECO:0000256" key="4">
    <source>
        <dbReference type="ARBA" id="ARBA00022786"/>
    </source>
</evidence>
<organism evidence="10 11">
    <name type="scientific">Entamoeba invadens IP1</name>
    <dbReference type="NCBI Taxonomy" id="370355"/>
    <lineage>
        <taxon>Eukaryota</taxon>
        <taxon>Amoebozoa</taxon>
        <taxon>Evosea</taxon>
        <taxon>Archamoebae</taxon>
        <taxon>Mastigamoebida</taxon>
        <taxon>Entamoebidae</taxon>
        <taxon>Entamoeba</taxon>
    </lineage>
</organism>
<keyword evidence="11" id="KW-1185">Reference proteome</keyword>
<evidence type="ECO:0000256" key="8">
    <source>
        <dbReference type="RuleBase" id="RU361215"/>
    </source>
</evidence>
<dbReference type="RefSeq" id="XP_004254382.1">
    <property type="nucleotide sequence ID" value="XM_004254334.1"/>
</dbReference>
<keyword evidence="4 7" id="KW-0833">Ubl conjugation pathway</keyword>
<dbReference type="PRINTS" id="PR00707">
    <property type="entry name" value="UBCTHYDRLASE"/>
</dbReference>
<name>L7FL69_ENTIV</name>
<sequence>MSTTQVESSNSTQGTPQHETWNMLVGDPEVFNNILSDIGVGNVEVNQVYCLEDDLVQNSVFGFLVCLPNKVTKTTYLAPEVALDPQPIHIKQTIGNACGGVALLHCLVNNPLVQYFDDSTYRKINDICEKKKSYEERAECVKFLKESFEKYAESSSSSDDSPREKKADAPKKEKVVNHFEGIINFNNKVWILDGRKHLPVPVCEIPEGQNFKTVALKFLQKRIEGLDMISILSLSLL</sequence>
<dbReference type="Gene3D" id="3.40.532.10">
    <property type="entry name" value="Peptidase C12, ubiquitin carboxyl-terminal hydrolase"/>
    <property type="match status" value="1"/>
</dbReference>
<dbReference type="KEGG" id="eiv:EIN_146050"/>
<dbReference type="InterPro" id="IPR001578">
    <property type="entry name" value="Peptidase_C12_UCH"/>
</dbReference>
<dbReference type="EC" id="3.4.19.12" evidence="8"/>
<evidence type="ECO:0000313" key="10">
    <source>
        <dbReference type="EMBL" id="ELP87611.1"/>
    </source>
</evidence>
<feature type="site" description="Transition state stabilizer" evidence="7">
    <location>
        <position position="92"/>
    </location>
</feature>
<dbReference type="PANTHER" id="PTHR10589:SF17">
    <property type="entry name" value="UBIQUITIN CARBOXYL-TERMINAL HYDROLASE"/>
    <property type="match status" value="1"/>
</dbReference>
<evidence type="ECO:0000259" key="9">
    <source>
        <dbReference type="PROSITE" id="PS52048"/>
    </source>
</evidence>
<dbReference type="EMBL" id="KB206843">
    <property type="protein sequence ID" value="ELP87611.1"/>
    <property type="molecule type" value="Genomic_DNA"/>
</dbReference>
<dbReference type="GeneID" id="14886598"/>
<feature type="site" description="Important for enzyme activity" evidence="7">
    <location>
        <position position="193"/>
    </location>
</feature>
<keyword evidence="6 7" id="KW-0788">Thiol protease</keyword>
<comment type="similarity">
    <text evidence="2 7 8">Belongs to the peptidase C12 family.</text>
</comment>
<comment type="catalytic activity">
    <reaction evidence="1 7 8">
        <text>Thiol-dependent hydrolysis of ester, thioester, amide, peptide and isopeptide bonds formed by the C-terminal Gly of ubiquitin (a 76-residue protein attached to proteins as an intracellular targeting signal).</text>
        <dbReference type="EC" id="3.4.19.12"/>
    </reaction>
</comment>
<evidence type="ECO:0000256" key="3">
    <source>
        <dbReference type="ARBA" id="ARBA00022670"/>
    </source>
</evidence>
<dbReference type="PANTHER" id="PTHR10589">
    <property type="entry name" value="UBIQUITIN CARBOXYL-TERMINAL HYDROLASE"/>
    <property type="match status" value="1"/>
</dbReference>
<reference evidence="10 11" key="1">
    <citation type="submission" date="2012-10" db="EMBL/GenBank/DDBJ databases">
        <authorList>
            <person name="Zafar N."/>
            <person name="Inman J."/>
            <person name="Hall N."/>
            <person name="Lorenzi H."/>
            <person name="Caler E."/>
        </authorList>
    </citation>
    <scope>NUCLEOTIDE SEQUENCE [LARGE SCALE GENOMIC DNA]</scope>
    <source>
        <strain evidence="10 11">IP1</strain>
    </source>
</reference>
<dbReference type="GO" id="GO:0006511">
    <property type="term" value="P:ubiquitin-dependent protein catabolic process"/>
    <property type="evidence" value="ECO:0007669"/>
    <property type="project" value="UniProtKB-UniRule"/>
</dbReference>
<dbReference type="InterPro" id="IPR038765">
    <property type="entry name" value="Papain-like_cys_pep_sf"/>
</dbReference>
<dbReference type="Proteomes" id="UP000014680">
    <property type="component" value="Unassembled WGS sequence"/>
</dbReference>